<protein>
    <submittedName>
        <fullName evidence="2">Uncharacterized protein</fullName>
    </submittedName>
</protein>
<feature type="non-terminal residue" evidence="2">
    <location>
        <position position="1"/>
    </location>
</feature>
<dbReference type="EMBL" id="UINC01006801">
    <property type="protein sequence ID" value="SVA29724.1"/>
    <property type="molecule type" value="Genomic_DNA"/>
</dbReference>
<keyword evidence="1" id="KW-0812">Transmembrane</keyword>
<feature type="transmembrane region" description="Helical" evidence="1">
    <location>
        <begin position="47"/>
        <end position="64"/>
    </location>
</feature>
<keyword evidence="1" id="KW-1133">Transmembrane helix</keyword>
<evidence type="ECO:0000313" key="2">
    <source>
        <dbReference type="EMBL" id="SVA29724.1"/>
    </source>
</evidence>
<sequence>VNFLFIFSIEEFHKSGELSRNFNLYSLSFLYLSDMAGGLPLNHFQLTIIYFSLTFYPIGVLNNFPNRFGKLKNTYYGLVLHRSLKTNQKKGVVK</sequence>
<dbReference type="AlphaFoldDB" id="A0A381UP12"/>
<keyword evidence="1" id="KW-0472">Membrane</keyword>
<accession>A0A381UP12</accession>
<proteinExistence type="predicted"/>
<name>A0A381UP12_9ZZZZ</name>
<evidence type="ECO:0000256" key="1">
    <source>
        <dbReference type="SAM" id="Phobius"/>
    </source>
</evidence>
<gene>
    <name evidence="2" type="ORF">METZ01_LOCUS82578</name>
</gene>
<reference evidence="2" key="1">
    <citation type="submission" date="2018-05" db="EMBL/GenBank/DDBJ databases">
        <authorList>
            <person name="Lanie J.A."/>
            <person name="Ng W.-L."/>
            <person name="Kazmierczak K.M."/>
            <person name="Andrzejewski T.M."/>
            <person name="Davidsen T.M."/>
            <person name="Wayne K.J."/>
            <person name="Tettelin H."/>
            <person name="Glass J.I."/>
            <person name="Rusch D."/>
            <person name="Podicherti R."/>
            <person name="Tsui H.-C.T."/>
            <person name="Winkler M.E."/>
        </authorList>
    </citation>
    <scope>NUCLEOTIDE SEQUENCE</scope>
</reference>
<organism evidence="2">
    <name type="scientific">marine metagenome</name>
    <dbReference type="NCBI Taxonomy" id="408172"/>
    <lineage>
        <taxon>unclassified sequences</taxon>
        <taxon>metagenomes</taxon>
        <taxon>ecological metagenomes</taxon>
    </lineage>
</organism>